<dbReference type="InterPro" id="IPR012547">
    <property type="entry name" value="PDDEXK_9"/>
</dbReference>
<gene>
    <name evidence="2" type="ORF">CKO42_11165</name>
</gene>
<dbReference type="PANTHER" id="PTHR34825:SF2">
    <property type="entry name" value="AAA-ATPASE-LIKE DOMAIN-CONTAINING PROTEIN"/>
    <property type="match status" value="1"/>
</dbReference>
<accession>A0A9X0W943</accession>
<protein>
    <submittedName>
        <fullName evidence="2">AAA family ATPase</fullName>
    </submittedName>
</protein>
<dbReference type="Pfam" id="PF08011">
    <property type="entry name" value="PDDEXK_9"/>
    <property type="match status" value="1"/>
</dbReference>
<feature type="domain" description="AAA-ATPase-like" evidence="1">
    <location>
        <begin position="4"/>
        <end position="226"/>
    </location>
</feature>
<evidence type="ECO:0000313" key="2">
    <source>
        <dbReference type="EMBL" id="MBK1618980.1"/>
    </source>
</evidence>
<dbReference type="Proteomes" id="UP001138768">
    <property type="component" value="Unassembled WGS sequence"/>
</dbReference>
<dbReference type="EMBL" id="NRRY01000016">
    <property type="protein sequence ID" value="MBK1618980.1"/>
    <property type="molecule type" value="Genomic_DNA"/>
</dbReference>
<dbReference type="PANTHER" id="PTHR34825">
    <property type="entry name" value="CONSERVED PROTEIN, WITH A WEAK D-GALACTARATE DEHYDRATASE/ALTRONATE HYDROLASE DOMAIN"/>
    <property type="match status" value="1"/>
</dbReference>
<evidence type="ECO:0000313" key="3">
    <source>
        <dbReference type="Proteomes" id="UP001138768"/>
    </source>
</evidence>
<dbReference type="RefSeq" id="WP_200243731.1">
    <property type="nucleotide sequence ID" value="NZ_NRRY01000016.1"/>
</dbReference>
<dbReference type="Pfam" id="PF09820">
    <property type="entry name" value="AAA-ATPase_like"/>
    <property type="match status" value="1"/>
</dbReference>
<dbReference type="InterPro" id="IPR018631">
    <property type="entry name" value="AAA-ATPase-like_dom"/>
</dbReference>
<evidence type="ECO:0000259" key="1">
    <source>
        <dbReference type="Pfam" id="PF09820"/>
    </source>
</evidence>
<dbReference type="AlphaFoldDB" id="A0A9X0W943"/>
<keyword evidence="3" id="KW-1185">Reference proteome</keyword>
<organism evidence="2 3">
    <name type="scientific">Lamprobacter modestohalophilus</name>
    <dbReference type="NCBI Taxonomy" id="1064514"/>
    <lineage>
        <taxon>Bacteria</taxon>
        <taxon>Pseudomonadati</taxon>
        <taxon>Pseudomonadota</taxon>
        <taxon>Gammaproteobacteria</taxon>
        <taxon>Chromatiales</taxon>
        <taxon>Chromatiaceae</taxon>
        <taxon>Lamprobacter</taxon>
    </lineage>
</organism>
<name>A0A9X0W943_9GAMM</name>
<sequence>MKFPYGLSNFGKLRREGYWYQDRSHRIAQLEDAGDQLIFLRPRRFGKSLLLSMLEHYYDLRRADEFESLFGDLKIGQAPTPLHNQFYIMKWDFSLVSAHGEVGDIEQALHDHLNDCVKAFIAHYRGHFLPSPIEIDPDNALSSWRSVLSVVQQTPHRLYLLIDEYDNFANEVLMAERDGSQSRYESLLYGEGLLKTVFKAVKAAAGGMGLDRVFITGVSPVVLGDMTSGYNVAEHIDLQPDFNDLCGFTEAEIAALLERLANEVAPASSAVTSAQTEATTAATANSNAATWSTAQALTTMRTFYNGYRFSEEADERLYNPTLSLYFLKALQRRRQPPRQLLDDNLAMDRNKLSYIAALPGGEALLVAALSGDDQVVIPGLTQRFGIADVLAAVKDQSFMASLLYFFGILTLGGLTGFNENQLRIPNLVARALYVERLRERWLPDPQLRSELPALVRALGQGADLAPLCDFIEQRYFGVLSNRDYRWSNERLVKFAFLTLLFEDRLYMVVSELETERGYADLALIVRPDMRRFAALDLLLEFKYLSLKDLGLSGEQVRAESREALAERPAVAAKLDEAAAQARDYGGTLIQRHGLSDLRAFALVALGFERLVWRQLS</sequence>
<proteinExistence type="predicted"/>
<comment type="caution">
    <text evidence="2">The sequence shown here is derived from an EMBL/GenBank/DDBJ whole genome shotgun (WGS) entry which is preliminary data.</text>
</comment>
<reference evidence="2 3" key="1">
    <citation type="journal article" date="2020" name="Microorganisms">
        <title>Osmotic Adaptation and Compatible Solute Biosynthesis of Phototrophic Bacteria as Revealed from Genome Analyses.</title>
        <authorList>
            <person name="Imhoff J.F."/>
            <person name="Rahn T."/>
            <person name="Kunzel S."/>
            <person name="Keller A."/>
            <person name="Neulinger S.C."/>
        </authorList>
    </citation>
    <scope>NUCLEOTIDE SEQUENCE [LARGE SCALE GENOMIC DNA]</scope>
    <source>
        <strain evidence="2 3">DSM 25653</strain>
    </source>
</reference>